<dbReference type="SUPFAM" id="SSF52540">
    <property type="entry name" value="P-loop containing nucleoside triphosphate hydrolases"/>
    <property type="match status" value="1"/>
</dbReference>
<proteinExistence type="inferred from homology"/>
<evidence type="ECO:0000256" key="1">
    <source>
        <dbReference type="ARBA" id="ARBA00005417"/>
    </source>
</evidence>
<dbReference type="FunFam" id="3.40.50.300:FF:000016">
    <property type="entry name" value="Oligopeptide ABC transporter ATP-binding component"/>
    <property type="match status" value="1"/>
</dbReference>
<evidence type="ECO:0000256" key="4">
    <source>
        <dbReference type="ARBA" id="ARBA00022840"/>
    </source>
</evidence>
<dbReference type="InterPro" id="IPR013563">
    <property type="entry name" value="Oligopep_ABC_C"/>
</dbReference>
<dbReference type="OrthoDB" id="9809450at2"/>
<sequence length="338" mass="38401">MQQDTLVEINDLKQYFAIEKGIFNRKVGEIKAVNGVSLKIKQRETLGLVGESGCGKSTLGRAVLRLQEPTAGDIYFNQEDEKVSVLELNNRDMRKVRANMQMIFQDPFSSLNERMTVMDNIIEPLVVNNIGDKASRKKRAGDLLEQVGLRREYLSRYPHSFSGGQRQRVGIARALSIKPQFIVADEPVSALDVSVQAQILNLLKKLQKEMDLTFLFISHDLGVIRYVSDRIAVMYMGNIVEIGEREELLRNPYHPYTEALLSAVPRPGQRRNRIVLEGSTPDPINLPSGCIFRTRCPYAEKKCAEQKPEWENVEGEHFAACHFKDSLELKGIKNRKRA</sequence>
<dbReference type="Pfam" id="PF00005">
    <property type="entry name" value="ABC_tran"/>
    <property type="match status" value="1"/>
</dbReference>
<evidence type="ECO:0000259" key="5">
    <source>
        <dbReference type="PROSITE" id="PS50893"/>
    </source>
</evidence>
<keyword evidence="3" id="KW-0547">Nucleotide-binding</keyword>
<keyword evidence="4 6" id="KW-0067">ATP-binding</keyword>
<dbReference type="InterPro" id="IPR003439">
    <property type="entry name" value="ABC_transporter-like_ATP-bd"/>
</dbReference>
<dbReference type="GO" id="GO:0015833">
    <property type="term" value="P:peptide transport"/>
    <property type="evidence" value="ECO:0007669"/>
    <property type="project" value="InterPro"/>
</dbReference>
<keyword evidence="7" id="KW-1185">Reference proteome</keyword>
<evidence type="ECO:0000256" key="2">
    <source>
        <dbReference type="ARBA" id="ARBA00022448"/>
    </source>
</evidence>
<dbReference type="EMBL" id="FTNC01000005">
    <property type="protein sequence ID" value="SIQ51991.1"/>
    <property type="molecule type" value="Genomic_DNA"/>
</dbReference>
<evidence type="ECO:0000313" key="7">
    <source>
        <dbReference type="Proteomes" id="UP000185669"/>
    </source>
</evidence>
<dbReference type="InterPro" id="IPR003593">
    <property type="entry name" value="AAA+_ATPase"/>
</dbReference>
<dbReference type="InterPro" id="IPR027417">
    <property type="entry name" value="P-loop_NTPase"/>
</dbReference>
<name>A0A1N6TFF2_9FIRM</name>
<comment type="similarity">
    <text evidence="1">Belongs to the ABC transporter superfamily.</text>
</comment>
<dbReference type="RefSeq" id="WP_076544249.1">
    <property type="nucleotide sequence ID" value="NZ_FTNC01000005.1"/>
</dbReference>
<dbReference type="PROSITE" id="PS00211">
    <property type="entry name" value="ABC_TRANSPORTER_1"/>
    <property type="match status" value="1"/>
</dbReference>
<evidence type="ECO:0000256" key="3">
    <source>
        <dbReference type="ARBA" id="ARBA00022741"/>
    </source>
</evidence>
<keyword evidence="2" id="KW-0813">Transport</keyword>
<dbReference type="GO" id="GO:0016887">
    <property type="term" value="F:ATP hydrolysis activity"/>
    <property type="evidence" value="ECO:0007669"/>
    <property type="project" value="InterPro"/>
</dbReference>
<dbReference type="Gene3D" id="3.40.50.300">
    <property type="entry name" value="P-loop containing nucleotide triphosphate hydrolases"/>
    <property type="match status" value="1"/>
</dbReference>
<accession>A0A1N6TFF2</accession>
<evidence type="ECO:0000313" key="6">
    <source>
        <dbReference type="EMBL" id="SIQ51991.1"/>
    </source>
</evidence>
<dbReference type="GO" id="GO:0055085">
    <property type="term" value="P:transmembrane transport"/>
    <property type="evidence" value="ECO:0007669"/>
    <property type="project" value="UniProtKB-ARBA"/>
</dbReference>
<dbReference type="InterPro" id="IPR050319">
    <property type="entry name" value="ABC_transp_ATP-bind"/>
</dbReference>
<gene>
    <name evidence="6" type="ORF">SAMN05421834_10558</name>
</gene>
<dbReference type="Pfam" id="PF08352">
    <property type="entry name" value="oligo_HPY"/>
    <property type="match status" value="1"/>
</dbReference>
<dbReference type="SMART" id="SM00382">
    <property type="entry name" value="AAA"/>
    <property type="match status" value="1"/>
</dbReference>
<protein>
    <submittedName>
        <fullName evidence="6">Peptide/nickel transport system ATP-binding protein/oligopeptide transport system ATP-binding protein</fullName>
    </submittedName>
</protein>
<dbReference type="CDD" id="cd03257">
    <property type="entry name" value="ABC_NikE_OppD_transporters"/>
    <property type="match status" value="1"/>
</dbReference>
<reference evidence="7" key="1">
    <citation type="submission" date="2017-01" db="EMBL/GenBank/DDBJ databases">
        <authorList>
            <person name="Varghese N."/>
            <person name="Submissions S."/>
        </authorList>
    </citation>
    <scope>NUCLEOTIDE SEQUENCE [LARGE SCALE GENOMIC DNA]</scope>
    <source>
        <strain evidence="7">ATCC 700103</strain>
    </source>
</reference>
<dbReference type="AlphaFoldDB" id="A0A1N6TFF2"/>
<dbReference type="STRING" id="56779.SAMN05421834_10558"/>
<dbReference type="InterPro" id="IPR017871">
    <property type="entry name" value="ABC_transporter-like_CS"/>
</dbReference>
<dbReference type="NCBIfam" id="TIGR01727">
    <property type="entry name" value="oligo_HPY"/>
    <property type="match status" value="1"/>
</dbReference>
<dbReference type="GO" id="GO:0005524">
    <property type="term" value="F:ATP binding"/>
    <property type="evidence" value="ECO:0007669"/>
    <property type="project" value="UniProtKB-KW"/>
</dbReference>
<dbReference type="Proteomes" id="UP000185669">
    <property type="component" value="Unassembled WGS sequence"/>
</dbReference>
<dbReference type="PANTHER" id="PTHR43776">
    <property type="entry name" value="TRANSPORT ATP-BINDING PROTEIN"/>
    <property type="match status" value="1"/>
</dbReference>
<feature type="domain" description="ABC transporter" evidence="5">
    <location>
        <begin position="7"/>
        <end position="261"/>
    </location>
</feature>
<organism evidence="6 7">
    <name type="scientific">Halanaerobium kushneri</name>
    <dbReference type="NCBI Taxonomy" id="56779"/>
    <lineage>
        <taxon>Bacteria</taxon>
        <taxon>Bacillati</taxon>
        <taxon>Bacillota</taxon>
        <taxon>Clostridia</taxon>
        <taxon>Halanaerobiales</taxon>
        <taxon>Halanaerobiaceae</taxon>
        <taxon>Halanaerobium</taxon>
    </lineage>
</organism>
<dbReference type="PROSITE" id="PS50893">
    <property type="entry name" value="ABC_TRANSPORTER_2"/>
    <property type="match status" value="1"/>
</dbReference>